<name>A0A6N6MSC9_9HYPH</name>
<keyword evidence="2" id="KW-1185">Reference proteome</keyword>
<organism evidence="1 2">
    <name type="scientific">Methylobacterium planeticum</name>
    <dbReference type="NCBI Taxonomy" id="2615211"/>
    <lineage>
        <taxon>Bacteria</taxon>
        <taxon>Pseudomonadati</taxon>
        <taxon>Pseudomonadota</taxon>
        <taxon>Alphaproteobacteria</taxon>
        <taxon>Hyphomicrobiales</taxon>
        <taxon>Methylobacteriaceae</taxon>
        <taxon>Methylobacterium</taxon>
    </lineage>
</organism>
<dbReference type="EMBL" id="VZZJ01000008">
    <property type="protein sequence ID" value="KAB1073405.1"/>
    <property type="molecule type" value="Genomic_DNA"/>
</dbReference>
<dbReference type="AlphaFoldDB" id="A0A6N6MSC9"/>
<dbReference type="RefSeq" id="WP_150963782.1">
    <property type="nucleotide sequence ID" value="NZ_VZZJ01000008.1"/>
</dbReference>
<comment type="caution">
    <text evidence="1">The sequence shown here is derived from an EMBL/GenBank/DDBJ whole genome shotgun (WGS) entry which is preliminary data.</text>
</comment>
<protein>
    <submittedName>
        <fullName evidence="1">Uncharacterized protein</fullName>
    </submittedName>
</protein>
<evidence type="ECO:0000313" key="2">
    <source>
        <dbReference type="Proteomes" id="UP000441523"/>
    </source>
</evidence>
<sequence length="107" mass="11085">MPNDADPPARDFVPALPPAGPGQLDAWCADELEKAAACLEDVGERAMAASLRGIGILHRVKALELDLRQLGRSPGTMGPGDTAPGNTAPIRFALRGDDGKDGTVQSP</sequence>
<evidence type="ECO:0000313" key="1">
    <source>
        <dbReference type="EMBL" id="KAB1073405.1"/>
    </source>
</evidence>
<proteinExistence type="predicted"/>
<gene>
    <name evidence="1" type="ORF">F6X51_11690</name>
</gene>
<reference evidence="1 2" key="1">
    <citation type="submission" date="2019-09" db="EMBL/GenBank/DDBJ databases">
        <title>YIM 132548 draft genome.</title>
        <authorList>
            <person name="Jiang L."/>
        </authorList>
    </citation>
    <scope>NUCLEOTIDE SEQUENCE [LARGE SCALE GENOMIC DNA]</scope>
    <source>
        <strain evidence="1 2">YIM 132548</strain>
    </source>
</reference>
<accession>A0A6N6MSC9</accession>
<dbReference type="Proteomes" id="UP000441523">
    <property type="component" value="Unassembled WGS sequence"/>
</dbReference>